<reference evidence="2 3" key="1">
    <citation type="submission" date="2019-04" db="EMBL/GenBank/DDBJ databases">
        <title>Streptomyces lasaliensis sp. nov., an Actinomycete isolated from soil which produces the polyether antibiotic lasalocid.</title>
        <authorList>
            <person name="Erwin G."/>
            <person name="Haber C."/>
        </authorList>
    </citation>
    <scope>NUCLEOTIDE SEQUENCE [LARGE SCALE GENOMIC DNA]</scope>
    <source>
        <strain evidence="2 3">X-537</strain>
    </source>
</reference>
<dbReference type="OrthoDB" id="4338030at2"/>
<evidence type="ECO:0000256" key="1">
    <source>
        <dbReference type="SAM" id="MobiDB-lite"/>
    </source>
</evidence>
<feature type="region of interest" description="Disordered" evidence="1">
    <location>
        <begin position="53"/>
        <end position="74"/>
    </location>
</feature>
<evidence type="ECO:0000313" key="3">
    <source>
        <dbReference type="Proteomes" id="UP000305929"/>
    </source>
</evidence>
<protein>
    <submittedName>
        <fullName evidence="2">Uncharacterized protein</fullName>
    </submittedName>
</protein>
<dbReference type="RefSeq" id="WP_137304613.1">
    <property type="nucleotide sequence ID" value="NZ_SZNQ01000001.1"/>
</dbReference>
<dbReference type="EMBL" id="SZNQ01000001">
    <property type="protein sequence ID" value="TKS98703.1"/>
    <property type="molecule type" value="Genomic_DNA"/>
</dbReference>
<organism evidence="2 3">
    <name type="scientific">Streptomyces lasalocidi</name>
    <name type="common">Streptomyces lasaliensis</name>
    <dbReference type="NCBI Taxonomy" id="324833"/>
    <lineage>
        <taxon>Bacteria</taxon>
        <taxon>Bacillati</taxon>
        <taxon>Actinomycetota</taxon>
        <taxon>Actinomycetes</taxon>
        <taxon>Kitasatosporales</taxon>
        <taxon>Streptomycetaceae</taxon>
        <taxon>Streptomyces</taxon>
    </lineage>
</organism>
<name>A0A4U5WAI8_STRLS</name>
<proteinExistence type="predicted"/>
<sequence>MERKGIKLLVAFATAIVFAWSVVMVALGQVAAIAVLAPVLGLTVQQIVRALRSQPGPGAGGPVMAVPDSGEEAP</sequence>
<dbReference type="Proteomes" id="UP000305929">
    <property type="component" value="Unassembled WGS sequence"/>
</dbReference>
<accession>A0A4U5WAI8</accession>
<gene>
    <name evidence="2" type="ORF">E4U91_00115</name>
</gene>
<evidence type="ECO:0000313" key="2">
    <source>
        <dbReference type="EMBL" id="TKS98703.1"/>
    </source>
</evidence>
<comment type="caution">
    <text evidence="2">The sequence shown here is derived from an EMBL/GenBank/DDBJ whole genome shotgun (WGS) entry which is preliminary data.</text>
</comment>
<dbReference type="AlphaFoldDB" id="A0A4U5WAI8"/>
<keyword evidence="3" id="KW-1185">Reference proteome</keyword>